<dbReference type="HOGENOM" id="CLU_078518_3_0_0"/>
<reference evidence="9 10" key="1">
    <citation type="submission" date="2009-06" db="EMBL/GenBank/DDBJ databases">
        <title>Complete sequence of Thermotogales bacterium TBF 19.5.1.</title>
        <authorList>
            <consortium name="US DOE Joint Genome Institute"/>
            <person name="Lucas S."/>
            <person name="Copeland A."/>
            <person name="Lapidus A."/>
            <person name="Glavina del Rio T."/>
            <person name="Tice H."/>
            <person name="Bruce D."/>
            <person name="Goodwin L."/>
            <person name="Pitluck S."/>
            <person name="Chertkov O."/>
            <person name="Brettin T."/>
            <person name="Detter J.C."/>
            <person name="Han C."/>
            <person name="Schmutz J."/>
            <person name="Larimer F."/>
            <person name="Land M."/>
            <person name="Hauser L."/>
            <person name="Kyrpides N."/>
            <person name="Ovchinnikova G."/>
            <person name="Noll K."/>
        </authorList>
    </citation>
    <scope>NUCLEOTIDE SEQUENCE [LARGE SCALE GENOMIC DNA]</scope>
    <source>
        <strain evidence="10">ATCC BAA-1733 / DSM 21960 / TBF 19.5.1</strain>
    </source>
</reference>
<gene>
    <name evidence="9" type="ordered locus">Kole_0707</name>
</gene>
<dbReference type="NCBIfam" id="TIGR02135">
    <property type="entry name" value="phoU_full"/>
    <property type="match status" value="1"/>
</dbReference>
<evidence type="ECO:0000313" key="10">
    <source>
        <dbReference type="Proteomes" id="UP000002382"/>
    </source>
</evidence>
<keyword evidence="4 7" id="KW-0813">Transport</keyword>
<dbReference type="AlphaFoldDB" id="C5CFK5"/>
<name>C5CFK5_KOSOT</name>
<comment type="subunit">
    <text evidence="3 7">Homodimer.</text>
</comment>
<dbReference type="GO" id="GO:0030643">
    <property type="term" value="P:intracellular phosphate ion homeostasis"/>
    <property type="evidence" value="ECO:0007669"/>
    <property type="project" value="InterPro"/>
</dbReference>
<dbReference type="FunFam" id="1.20.58.220:FF:000004">
    <property type="entry name" value="Phosphate-specific transport system accessory protein PhoU"/>
    <property type="match status" value="1"/>
</dbReference>
<accession>C5CFK5</accession>
<evidence type="ECO:0000256" key="1">
    <source>
        <dbReference type="ARBA" id="ARBA00004496"/>
    </source>
</evidence>
<dbReference type="PIRSF" id="PIRSF003107">
    <property type="entry name" value="PhoU"/>
    <property type="match status" value="1"/>
</dbReference>
<evidence type="ECO:0000256" key="4">
    <source>
        <dbReference type="ARBA" id="ARBA00022448"/>
    </source>
</evidence>
<evidence type="ECO:0000256" key="2">
    <source>
        <dbReference type="ARBA" id="ARBA00008107"/>
    </source>
</evidence>
<evidence type="ECO:0000256" key="3">
    <source>
        <dbReference type="ARBA" id="ARBA00011738"/>
    </source>
</evidence>
<dbReference type="InterPro" id="IPR026022">
    <property type="entry name" value="PhoU_dom"/>
</dbReference>
<dbReference type="GO" id="GO:0005737">
    <property type="term" value="C:cytoplasm"/>
    <property type="evidence" value="ECO:0007669"/>
    <property type="project" value="UniProtKB-SubCell"/>
</dbReference>
<dbReference type="GO" id="GO:0006817">
    <property type="term" value="P:phosphate ion transport"/>
    <property type="evidence" value="ECO:0007669"/>
    <property type="project" value="UniProtKB-KW"/>
</dbReference>
<dbReference type="EMBL" id="CP001634">
    <property type="protein sequence ID" value="ACR79423.1"/>
    <property type="molecule type" value="Genomic_DNA"/>
</dbReference>
<dbReference type="GO" id="GO:0045936">
    <property type="term" value="P:negative regulation of phosphate metabolic process"/>
    <property type="evidence" value="ECO:0007669"/>
    <property type="project" value="InterPro"/>
</dbReference>
<comment type="similarity">
    <text evidence="2 7">Belongs to the PhoU family.</text>
</comment>
<dbReference type="Pfam" id="PF01895">
    <property type="entry name" value="PhoU"/>
    <property type="match status" value="2"/>
</dbReference>
<dbReference type="PANTHER" id="PTHR42930:SF3">
    <property type="entry name" value="PHOSPHATE-SPECIFIC TRANSPORT SYSTEM ACCESSORY PROTEIN PHOU"/>
    <property type="match status" value="1"/>
</dbReference>
<feature type="domain" description="PhoU" evidence="8">
    <location>
        <begin position="122"/>
        <end position="208"/>
    </location>
</feature>
<dbReference type="InterPro" id="IPR038078">
    <property type="entry name" value="PhoU-like_sf"/>
</dbReference>
<dbReference type="eggNOG" id="COG0704">
    <property type="taxonomic scope" value="Bacteria"/>
</dbReference>
<keyword evidence="5 7" id="KW-0963">Cytoplasm</keyword>
<evidence type="ECO:0000259" key="8">
    <source>
        <dbReference type="Pfam" id="PF01895"/>
    </source>
</evidence>
<dbReference type="RefSeq" id="WP_015868089.1">
    <property type="nucleotide sequence ID" value="NC_012785.1"/>
</dbReference>
<keyword evidence="10" id="KW-1185">Reference proteome</keyword>
<comment type="subcellular location">
    <subcellularLocation>
        <location evidence="1 7">Cytoplasm</location>
    </subcellularLocation>
</comment>
<protein>
    <recommendedName>
        <fullName evidence="7">Phosphate-specific transport system accessory protein PhoU</fullName>
    </recommendedName>
</protein>
<feature type="domain" description="PhoU" evidence="8">
    <location>
        <begin position="19"/>
        <end position="105"/>
    </location>
</feature>
<evidence type="ECO:0000256" key="5">
    <source>
        <dbReference type="ARBA" id="ARBA00022490"/>
    </source>
</evidence>
<keyword evidence="6 7" id="KW-0592">Phosphate transport</keyword>
<dbReference type="OrthoDB" id="9814256at2"/>
<dbReference type="Proteomes" id="UP000002382">
    <property type="component" value="Chromosome"/>
</dbReference>
<proteinExistence type="inferred from homology"/>
<dbReference type="SUPFAM" id="SSF109755">
    <property type="entry name" value="PhoU-like"/>
    <property type="match status" value="1"/>
</dbReference>
<reference evidence="9 10" key="2">
    <citation type="journal article" date="2011" name="J. Bacteriol.">
        <title>Genome Sequence of Kosmotoga olearia Strain TBF 19.5.1, a Thermophilic Bacterium with a Wide Growth Temperature Range, Isolated from the Troll B Oil Platform in the North Sea.</title>
        <authorList>
            <person name="Swithers K.S."/>
            <person name="Dipippo J.L."/>
            <person name="Bruce D.C."/>
            <person name="Detter C."/>
            <person name="Tapia R."/>
            <person name="Han S."/>
            <person name="Goodwin L.A."/>
            <person name="Han J."/>
            <person name="Woyke T."/>
            <person name="Pitluck S."/>
            <person name="Pennacchio L."/>
            <person name="Nolan M."/>
            <person name="Mikhailova N."/>
            <person name="Land M.L."/>
            <person name="Nesbo C.L."/>
            <person name="Gogarten J.P."/>
            <person name="Noll K.M."/>
        </authorList>
    </citation>
    <scope>NUCLEOTIDE SEQUENCE [LARGE SCALE GENOMIC DNA]</scope>
    <source>
        <strain evidence="10">ATCC BAA-1733 / DSM 21960 / TBF 19.5.1</strain>
    </source>
</reference>
<evidence type="ECO:0000313" key="9">
    <source>
        <dbReference type="EMBL" id="ACR79423.1"/>
    </source>
</evidence>
<sequence>MDRQQHLEANFHRLKSMLSDLMERVRFNLVKSVEALEDLDEKKAEEVINSDQIIDNLQRKIDMETVNFIGRFQPLAEDLRYIMMMIKLATDLERIGDLAVNIAEVAIANTGRSLVKPLTHMRKMMAIVESMLDNVIKAYYTRDIELAKSIWKSDEKVDDIYNFIRNEIIEKMKEPENVGFTDQLIDLMLVTRFLERAADHITNICEEVYFIVEGKNLKEEMRR</sequence>
<dbReference type="STRING" id="521045.Kole_0707"/>
<evidence type="ECO:0000256" key="7">
    <source>
        <dbReference type="PIRNR" id="PIRNR003107"/>
    </source>
</evidence>
<dbReference type="KEGG" id="kol:Kole_0707"/>
<dbReference type="InterPro" id="IPR028366">
    <property type="entry name" value="PhoU"/>
</dbReference>
<evidence type="ECO:0000256" key="6">
    <source>
        <dbReference type="ARBA" id="ARBA00022592"/>
    </source>
</evidence>
<organism evidence="9 10">
    <name type="scientific">Kosmotoga olearia (strain ATCC BAA-1733 / DSM 21960 / TBF 19.5.1)</name>
    <dbReference type="NCBI Taxonomy" id="521045"/>
    <lineage>
        <taxon>Bacteria</taxon>
        <taxon>Thermotogati</taxon>
        <taxon>Thermotogota</taxon>
        <taxon>Thermotogae</taxon>
        <taxon>Kosmotogales</taxon>
        <taxon>Kosmotogaceae</taxon>
        <taxon>Kosmotoga</taxon>
    </lineage>
</organism>
<comment type="function">
    <text evidence="7">Plays a role in the regulation of phosphate uptake.</text>
</comment>
<dbReference type="Gene3D" id="1.20.58.220">
    <property type="entry name" value="Phosphate transport system protein phou homolog 2, domain 2"/>
    <property type="match status" value="1"/>
</dbReference>
<dbReference type="PANTHER" id="PTHR42930">
    <property type="entry name" value="PHOSPHATE-SPECIFIC TRANSPORT SYSTEM ACCESSORY PROTEIN PHOU"/>
    <property type="match status" value="1"/>
</dbReference>